<evidence type="ECO:0000256" key="2">
    <source>
        <dbReference type="SAM" id="Phobius"/>
    </source>
</evidence>
<name>A0A4Y6Q047_PERCE</name>
<accession>A0A4Y6Q047</accession>
<proteinExistence type="predicted"/>
<keyword evidence="2" id="KW-0472">Membrane</keyword>
<feature type="region of interest" description="Disordered" evidence="1">
    <location>
        <begin position="1"/>
        <end position="40"/>
    </location>
</feature>
<feature type="compositionally biased region" description="Basic residues" evidence="1">
    <location>
        <begin position="18"/>
        <end position="33"/>
    </location>
</feature>
<reference evidence="3 4" key="1">
    <citation type="submission" date="2019-06" db="EMBL/GenBank/DDBJ databases">
        <title>Persicimonas caeni gen. nov., sp. nov., a predatory bacterium isolated from solar saltern.</title>
        <authorList>
            <person name="Wang S."/>
        </authorList>
    </citation>
    <scope>NUCLEOTIDE SEQUENCE [LARGE SCALE GENOMIC DNA]</scope>
    <source>
        <strain evidence="3 4">YN101</strain>
    </source>
</reference>
<keyword evidence="2" id="KW-0812">Transmembrane</keyword>
<organism evidence="3 4">
    <name type="scientific">Persicimonas caeni</name>
    <dbReference type="NCBI Taxonomy" id="2292766"/>
    <lineage>
        <taxon>Bacteria</taxon>
        <taxon>Deltaproteobacteria</taxon>
        <taxon>Bradymonadales</taxon>
        <taxon>Bradymonadaceae</taxon>
        <taxon>Persicimonas</taxon>
    </lineage>
</organism>
<dbReference type="AlphaFoldDB" id="A0A4Y6Q047"/>
<feature type="compositionally biased region" description="Basic and acidic residues" evidence="1">
    <location>
        <begin position="149"/>
        <end position="171"/>
    </location>
</feature>
<evidence type="ECO:0000313" key="4">
    <source>
        <dbReference type="Proteomes" id="UP000315995"/>
    </source>
</evidence>
<feature type="compositionally biased region" description="Basic residues" evidence="1">
    <location>
        <begin position="1"/>
        <end position="10"/>
    </location>
</feature>
<dbReference type="Proteomes" id="UP000315995">
    <property type="component" value="Chromosome"/>
</dbReference>
<sequence>MERSYRRRWRNTRDTIPARRRRRRTHRRDHKRGGTYYPMRVDPQSALRGVRTRLVGAVIAASTTLVCVLYAMLTSMSSFGSTFALTFGLCSFGAAVALLLSARHEEEVHELASEFNDRHRQASEVDSTPTTPSTPRALPEPNPLEGAELFERTEMRGVRKRSYSEKTDGVI</sequence>
<feature type="compositionally biased region" description="Polar residues" evidence="1">
    <location>
        <begin position="124"/>
        <end position="134"/>
    </location>
</feature>
<dbReference type="EMBL" id="CP041186">
    <property type="protein sequence ID" value="QDG53375.1"/>
    <property type="molecule type" value="Genomic_DNA"/>
</dbReference>
<evidence type="ECO:0000256" key="1">
    <source>
        <dbReference type="SAM" id="MobiDB-lite"/>
    </source>
</evidence>
<evidence type="ECO:0000313" key="3">
    <source>
        <dbReference type="EMBL" id="QDG53375.1"/>
    </source>
</evidence>
<keyword evidence="4" id="KW-1185">Reference proteome</keyword>
<keyword evidence="2" id="KW-1133">Transmembrane helix</keyword>
<feature type="transmembrane region" description="Helical" evidence="2">
    <location>
        <begin position="79"/>
        <end position="100"/>
    </location>
</feature>
<gene>
    <name evidence="3" type="ORF">FIV42_22305</name>
</gene>
<protein>
    <submittedName>
        <fullName evidence="3">Uncharacterized protein</fullName>
    </submittedName>
</protein>
<feature type="compositionally biased region" description="Basic and acidic residues" evidence="1">
    <location>
        <begin position="114"/>
        <end position="123"/>
    </location>
</feature>
<feature type="region of interest" description="Disordered" evidence="1">
    <location>
        <begin position="114"/>
        <end position="171"/>
    </location>
</feature>
<feature type="transmembrane region" description="Helical" evidence="2">
    <location>
        <begin position="54"/>
        <end position="73"/>
    </location>
</feature>
<dbReference type="RefSeq" id="WP_141199832.1">
    <property type="nucleotide sequence ID" value="NZ_CP041186.1"/>
</dbReference>
<accession>A0A5B8YE87</accession>